<protein>
    <submittedName>
        <fullName evidence="4">Uncharacterized protein</fullName>
    </submittedName>
</protein>
<evidence type="ECO:0000313" key="6">
    <source>
        <dbReference type="Proteomes" id="UP000654075"/>
    </source>
</evidence>
<keyword evidence="6" id="KW-1185">Reference proteome</keyword>
<comment type="caution">
    <text evidence="4">The sequence shown here is derived from an EMBL/GenBank/DDBJ whole genome shotgun (WGS) entry which is preliminary data.</text>
</comment>
<evidence type="ECO:0000313" key="5">
    <source>
        <dbReference type="EMBL" id="CAE8692975.1"/>
    </source>
</evidence>
<dbReference type="InterPro" id="IPR009030">
    <property type="entry name" value="Growth_fac_rcpt_cys_sf"/>
</dbReference>
<feature type="signal peptide" evidence="3">
    <location>
        <begin position="1"/>
        <end position="24"/>
    </location>
</feature>
<dbReference type="SUPFAM" id="SSF57184">
    <property type="entry name" value="Growth factor receptor domain"/>
    <property type="match status" value="1"/>
</dbReference>
<dbReference type="OrthoDB" id="431524at2759"/>
<evidence type="ECO:0000313" key="4">
    <source>
        <dbReference type="EMBL" id="CAE8612303.1"/>
    </source>
</evidence>
<organism evidence="4 6">
    <name type="scientific">Polarella glacialis</name>
    <name type="common">Dinoflagellate</name>
    <dbReference type="NCBI Taxonomy" id="89957"/>
    <lineage>
        <taxon>Eukaryota</taxon>
        <taxon>Sar</taxon>
        <taxon>Alveolata</taxon>
        <taxon>Dinophyceae</taxon>
        <taxon>Suessiales</taxon>
        <taxon>Suessiaceae</taxon>
        <taxon>Polarella</taxon>
    </lineage>
</organism>
<proteinExistence type="predicted"/>
<reference evidence="4" key="1">
    <citation type="submission" date="2021-02" db="EMBL/GenBank/DDBJ databases">
        <authorList>
            <person name="Dougan E. K."/>
            <person name="Rhodes N."/>
            <person name="Thang M."/>
            <person name="Chan C."/>
        </authorList>
    </citation>
    <scope>NUCLEOTIDE SEQUENCE</scope>
</reference>
<name>A0A813FHR0_POLGL</name>
<evidence type="ECO:0000256" key="1">
    <source>
        <dbReference type="SAM" id="MobiDB-lite"/>
    </source>
</evidence>
<dbReference type="OMA" id="MWSIAVA"/>
<dbReference type="EMBL" id="CAJNNV010025107">
    <property type="protein sequence ID" value="CAE8612303.1"/>
    <property type="molecule type" value="Genomic_DNA"/>
</dbReference>
<dbReference type="AlphaFoldDB" id="A0A813FHR0"/>
<evidence type="ECO:0000256" key="3">
    <source>
        <dbReference type="SAM" id="SignalP"/>
    </source>
</evidence>
<keyword evidence="3" id="KW-0732">Signal</keyword>
<gene>
    <name evidence="4" type="ORF">PGLA1383_LOCUS30100</name>
    <name evidence="5" type="ORF">PGLA2088_LOCUS28136</name>
</gene>
<evidence type="ECO:0000256" key="2">
    <source>
        <dbReference type="SAM" id="Phobius"/>
    </source>
</evidence>
<keyword evidence="2" id="KW-0472">Membrane</keyword>
<keyword evidence="2" id="KW-1133">Transmembrane helix</keyword>
<dbReference type="Proteomes" id="UP000654075">
    <property type="component" value="Unassembled WGS sequence"/>
</dbReference>
<feature type="transmembrane region" description="Helical" evidence="2">
    <location>
        <begin position="380"/>
        <end position="405"/>
    </location>
</feature>
<sequence length="450" mass="48506">MGQSLIVTAAACLLPATNIAAVAGQSSGRTNSSSSYASGADAPRLQFLGLRCADRPVDVHPAFSSTHYVYSAVLDYAEGSFAVDAEPAKTMKIVNAPELQTTQLIAPGDELPVGIKVLNPSAQESMDYSISIRRLDGTDVQLKGLASPGADLAPSFSSGSLDYTVRMPAELDRLDLRIVPMDSGQTFEVRSLPPDFQEPQWESPAAAPLVIPSLEQEQATSATAVSDLQPKTQVVAGTAANSPVRRLAVAIAGPVPPGEQQYTVLSRWFPVGVGSSRLVTIDVWPANGDKVKIGTYTIRASRAPCPKHRPFFAPDIGKCAMTCNEGYFEQASSSRCEACPERCRQCSAWGQCQVCEPSQWRVLHFVTLNAGYCHVLQIPWLSVLEGVAAIAVVLAVCCCISVCCCDRSRTRPRRKAPVGRRDDEEDSQRLLKADGSSNNRWEGYSDRERL</sequence>
<accession>A0A813FHR0</accession>
<keyword evidence="2" id="KW-0812">Transmembrane</keyword>
<feature type="region of interest" description="Disordered" evidence="1">
    <location>
        <begin position="413"/>
        <end position="450"/>
    </location>
</feature>
<dbReference type="Proteomes" id="UP000626109">
    <property type="component" value="Unassembled WGS sequence"/>
</dbReference>
<dbReference type="Gene3D" id="2.10.220.10">
    <property type="entry name" value="Hormone Receptor, Insulin-like Growth Factor Receptor 1, Chain A, domain 2"/>
    <property type="match status" value="1"/>
</dbReference>
<feature type="compositionally biased region" description="Basic and acidic residues" evidence="1">
    <location>
        <begin position="419"/>
        <end position="432"/>
    </location>
</feature>
<feature type="chain" id="PRO_5036221941" evidence="3">
    <location>
        <begin position="25"/>
        <end position="450"/>
    </location>
</feature>
<dbReference type="EMBL" id="CAJNNW010027748">
    <property type="protein sequence ID" value="CAE8692975.1"/>
    <property type="molecule type" value="Genomic_DNA"/>
</dbReference>